<dbReference type="EMBL" id="BK032805">
    <property type="protein sequence ID" value="DAF61249.1"/>
    <property type="molecule type" value="Genomic_DNA"/>
</dbReference>
<name>A0A8S5TDA2_9CAUD</name>
<sequence length="77" mass="9081">MVTNGELAKILRLTPKELKEKLEKNTLNLGQITIVSECVDLNTEQTIKRFFPNFMYRRSEIRKEVANAKKQNRNETR</sequence>
<reference evidence="1" key="1">
    <citation type="journal article" date="2021" name="Proc. Natl. Acad. Sci. U.S.A.">
        <title>A Catalog of Tens of Thousands of Viruses from Human Metagenomes Reveals Hidden Associations with Chronic Diseases.</title>
        <authorList>
            <person name="Tisza M.J."/>
            <person name="Buck C.B."/>
        </authorList>
    </citation>
    <scope>NUCLEOTIDE SEQUENCE</scope>
    <source>
        <strain evidence="1">CtVf96</strain>
    </source>
</reference>
<evidence type="ECO:0000313" key="1">
    <source>
        <dbReference type="EMBL" id="DAF61249.1"/>
    </source>
</evidence>
<organism evidence="1">
    <name type="scientific">Siphoviridae sp. ctVf96</name>
    <dbReference type="NCBI Taxonomy" id="2827882"/>
    <lineage>
        <taxon>Viruses</taxon>
        <taxon>Duplodnaviria</taxon>
        <taxon>Heunggongvirae</taxon>
        <taxon>Uroviricota</taxon>
        <taxon>Caudoviricetes</taxon>
    </lineage>
</organism>
<accession>A0A8S5TDA2</accession>
<proteinExistence type="predicted"/>
<protein>
    <submittedName>
        <fullName evidence="1">Uncharacterized protein</fullName>
    </submittedName>
</protein>